<dbReference type="PANTHER" id="PTHR22789">
    <property type="entry name" value="FUCULOSE PHOSPHATE ALDOLASE"/>
    <property type="match status" value="1"/>
</dbReference>
<dbReference type="SUPFAM" id="SSF53639">
    <property type="entry name" value="AraD/HMP-PK domain-like"/>
    <property type="match status" value="1"/>
</dbReference>
<proteinExistence type="predicted"/>
<keyword evidence="1" id="KW-0479">Metal-binding</keyword>
<evidence type="ECO:0000259" key="3">
    <source>
        <dbReference type="SMART" id="SM01007"/>
    </source>
</evidence>
<organism evidence="4 5">
    <name type="scientific">Pendulispora brunnea</name>
    <dbReference type="NCBI Taxonomy" id="2905690"/>
    <lineage>
        <taxon>Bacteria</taxon>
        <taxon>Pseudomonadati</taxon>
        <taxon>Myxococcota</taxon>
        <taxon>Myxococcia</taxon>
        <taxon>Myxococcales</taxon>
        <taxon>Sorangiineae</taxon>
        <taxon>Pendulisporaceae</taxon>
        <taxon>Pendulispora</taxon>
    </lineage>
</organism>
<dbReference type="RefSeq" id="WP_394846754.1">
    <property type="nucleotide sequence ID" value="NZ_CP089982.1"/>
</dbReference>
<dbReference type="InterPro" id="IPR036409">
    <property type="entry name" value="Aldolase_II/adducin_N_sf"/>
</dbReference>
<accession>A0ABZ2KF56</accession>
<sequence length="240" mass="25955">MSVSVQRTVDELRAATQILVGEGILDGFGHVSARLPDRPDRYFMLPSNLDGVSADGGALELDADSNPIRSGDARPSIERFIHGEIYRQRPDVLAIVHTHAPALIPFGVSDVSLRPLYHMCGFLEDGVPVFDIRNEHGVTNMLVTSPEIGQSLAASLGGRAMVLMRGHGATIVGTSLKEAVFRSVYATLNAQLQPVAMQLGQPTFLDPGEAKLADALHHAVIERPWAYWMKKHGVEPGPHG</sequence>
<keyword evidence="5" id="KW-1185">Reference proteome</keyword>
<evidence type="ECO:0000313" key="5">
    <source>
        <dbReference type="Proteomes" id="UP001379533"/>
    </source>
</evidence>
<protein>
    <submittedName>
        <fullName evidence="4">Class II aldolase/adducin family protein</fullName>
    </submittedName>
</protein>
<dbReference type="PANTHER" id="PTHR22789:SF0">
    <property type="entry name" value="3-OXO-TETRONATE 4-PHOSPHATE DECARBOXYLASE-RELATED"/>
    <property type="match status" value="1"/>
</dbReference>
<evidence type="ECO:0000256" key="2">
    <source>
        <dbReference type="ARBA" id="ARBA00023239"/>
    </source>
</evidence>
<dbReference type="SMART" id="SM01007">
    <property type="entry name" value="Aldolase_II"/>
    <property type="match status" value="1"/>
</dbReference>
<dbReference type="InterPro" id="IPR050197">
    <property type="entry name" value="Aldolase_class_II_sugar_metab"/>
</dbReference>
<gene>
    <name evidence="4" type="ORF">LZC95_04730</name>
</gene>
<reference evidence="4 5" key="1">
    <citation type="submission" date="2021-12" db="EMBL/GenBank/DDBJ databases">
        <title>Discovery of the Pendulisporaceae a myxobacterial family with distinct sporulation behavior and unique specialized metabolism.</title>
        <authorList>
            <person name="Garcia R."/>
            <person name="Popoff A."/>
            <person name="Bader C.D."/>
            <person name="Loehr J."/>
            <person name="Walesch S."/>
            <person name="Walt C."/>
            <person name="Boldt J."/>
            <person name="Bunk B."/>
            <person name="Haeckl F.J.F.P.J."/>
            <person name="Gunesch A.P."/>
            <person name="Birkelbach J."/>
            <person name="Nuebel U."/>
            <person name="Pietschmann T."/>
            <person name="Bach T."/>
            <person name="Mueller R."/>
        </authorList>
    </citation>
    <scope>NUCLEOTIDE SEQUENCE [LARGE SCALE GENOMIC DNA]</scope>
    <source>
        <strain evidence="4 5">MSr12523</strain>
    </source>
</reference>
<evidence type="ECO:0000256" key="1">
    <source>
        <dbReference type="ARBA" id="ARBA00022723"/>
    </source>
</evidence>
<dbReference type="Pfam" id="PF00596">
    <property type="entry name" value="Aldolase_II"/>
    <property type="match status" value="1"/>
</dbReference>
<name>A0ABZ2KF56_9BACT</name>
<dbReference type="InterPro" id="IPR001303">
    <property type="entry name" value="Aldolase_II/adducin_N"/>
</dbReference>
<evidence type="ECO:0000313" key="4">
    <source>
        <dbReference type="EMBL" id="WXA96142.1"/>
    </source>
</evidence>
<dbReference type="Proteomes" id="UP001379533">
    <property type="component" value="Chromosome"/>
</dbReference>
<feature type="domain" description="Class II aldolase/adducin N-terminal" evidence="3">
    <location>
        <begin position="10"/>
        <end position="194"/>
    </location>
</feature>
<keyword evidence="2" id="KW-0456">Lyase</keyword>
<dbReference type="EMBL" id="CP089982">
    <property type="protein sequence ID" value="WXA96142.1"/>
    <property type="molecule type" value="Genomic_DNA"/>
</dbReference>
<dbReference type="Gene3D" id="3.40.225.10">
    <property type="entry name" value="Class II aldolase/adducin N-terminal domain"/>
    <property type="match status" value="1"/>
</dbReference>